<keyword evidence="2" id="KW-1185">Reference proteome</keyword>
<evidence type="ECO:0000313" key="2">
    <source>
        <dbReference type="Proteomes" id="UP001611494"/>
    </source>
</evidence>
<dbReference type="EMBL" id="JBIRYL010000001">
    <property type="protein sequence ID" value="MFI2229767.1"/>
    <property type="molecule type" value="Genomic_DNA"/>
</dbReference>
<proteinExistence type="predicted"/>
<name>A0ABW7VT37_9NOCA</name>
<comment type="caution">
    <text evidence="1">The sequence shown here is derived from an EMBL/GenBank/DDBJ whole genome shotgun (WGS) entry which is preliminary data.</text>
</comment>
<evidence type="ECO:0000313" key="1">
    <source>
        <dbReference type="EMBL" id="MFI2229767.1"/>
    </source>
</evidence>
<organism evidence="1 2">
    <name type="scientific">Nocardia testacea</name>
    <dbReference type="NCBI Taxonomy" id="248551"/>
    <lineage>
        <taxon>Bacteria</taxon>
        <taxon>Bacillati</taxon>
        <taxon>Actinomycetota</taxon>
        <taxon>Actinomycetes</taxon>
        <taxon>Mycobacteriales</taxon>
        <taxon>Nocardiaceae</taxon>
        <taxon>Nocardia</taxon>
    </lineage>
</organism>
<gene>
    <name evidence="1" type="ORF">ACH49Z_07925</name>
</gene>
<accession>A0ABW7VT37</accession>
<protein>
    <submittedName>
        <fullName evidence="1">Uncharacterized protein</fullName>
    </submittedName>
</protein>
<dbReference type="RefSeq" id="WP_397060840.1">
    <property type="nucleotide sequence ID" value="NZ_JBIRYL010000001.1"/>
</dbReference>
<sequence length="150" mass="16767">MTLPLTSRLREIVDRILEIPGRLGPEAVGAACSIVLHEVACANPQVREYRGQSNGEPFTSVTFRGPATPSNRQGTVVLEIRSDARLTRALLRDCFELRLEHVEIDSHVPPDGVVSFREQHPGRALMLDFDIESGMLRMVSVHESTEFPHR</sequence>
<reference evidence="1 2" key="1">
    <citation type="submission" date="2024-10" db="EMBL/GenBank/DDBJ databases">
        <title>The Natural Products Discovery Center: Release of the First 8490 Sequenced Strains for Exploring Actinobacteria Biosynthetic Diversity.</title>
        <authorList>
            <person name="Kalkreuter E."/>
            <person name="Kautsar S.A."/>
            <person name="Yang D."/>
            <person name="Bader C.D."/>
            <person name="Teijaro C.N."/>
            <person name="Fluegel L."/>
            <person name="Davis C.M."/>
            <person name="Simpson J.R."/>
            <person name="Lauterbach L."/>
            <person name="Steele A.D."/>
            <person name="Gui C."/>
            <person name="Meng S."/>
            <person name="Li G."/>
            <person name="Viehrig K."/>
            <person name="Ye F."/>
            <person name="Su P."/>
            <person name="Kiefer A.F."/>
            <person name="Nichols A."/>
            <person name="Cepeda A.J."/>
            <person name="Yan W."/>
            <person name="Fan B."/>
            <person name="Jiang Y."/>
            <person name="Adhikari A."/>
            <person name="Zheng C.-J."/>
            <person name="Schuster L."/>
            <person name="Cowan T.M."/>
            <person name="Smanski M.J."/>
            <person name="Chevrette M.G."/>
            <person name="De Carvalho L.P.S."/>
            <person name="Shen B."/>
        </authorList>
    </citation>
    <scope>NUCLEOTIDE SEQUENCE [LARGE SCALE GENOMIC DNA]</scope>
    <source>
        <strain evidence="1 2">NPDC019377</strain>
    </source>
</reference>
<dbReference type="Proteomes" id="UP001611494">
    <property type="component" value="Unassembled WGS sequence"/>
</dbReference>